<dbReference type="EC" id="2.1.1.163" evidence="2"/>
<keyword evidence="2" id="KW-0808">Transferase</keyword>
<dbReference type="GO" id="GO:0043770">
    <property type="term" value="F:demethylmenaquinone methyltransferase activity"/>
    <property type="evidence" value="ECO:0007669"/>
    <property type="project" value="UniProtKB-EC"/>
</dbReference>
<dbReference type="InterPro" id="IPR041698">
    <property type="entry name" value="Methyltransf_25"/>
</dbReference>
<dbReference type="GO" id="GO:0032259">
    <property type="term" value="P:methylation"/>
    <property type="evidence" value="ECO:0007669"/>
    <property type="project" value="UniProtKB-KW"/>
</dbReference>
<proteinExistence type="predicted"/>
<dbReference type="Gene3D" id="3.40.50.150">
    <property type="entry name" value="Vaccinia Virus protein VP39"/>
    <property type="match status" value="1"/>
</dbReference>
<sequence>MPPTSTATNVFRDLKTLFHLTLSRVRGRSHSERLESFYGPQAAGYDSFRSRLLHGRQELIDTLGFPDQGTWIDIGAGTGENAERVGPRLKNLKQVYQVDLCPSLLKVAQQRVAQHCWQNVQPVHADATTFACEPATVDVITFSYSLTMIPDWFAAIENAWQLLKPGGTIGVVDFYVARKYPAPGRTQHGWGTRTLWPLWFAGDNVNLNPDHIPYLQRCFEQVELQEKTGSVPYLPLVQVPYYVFIGRK</sequence>
<dbReference type="PANTHER" id="PTHR47473">
    <property type="entry name" value="BTA1P"/>
    <property type="match status" value="1"/>
</dbReference>
<dbReference type="RefSeq" id="WP_145380400.1">
    <property type="nucleotide sequence ID" value="NZ_CP036276.1"/>
</dbReference>
<feature type="domain" description="Methyltransferase" evidence="1">
    <location>
        <begin position="73"/>
        <end position="167"/>
    </location>
</feature>
<dbReference type="PANTHER" id="PTHR47473:SF1">
    <property type="entry name" value="METHYLTRANSFERASE DOMAIN-CONTAINING PROTEIN"/>
    <property type="match status" value="1"/>
</dbReference>
<keyword evidence="3" id="KW-1185">Reference proteome</keyword>
<dbReference type="InterPro" id="IPR029063">
    <property type="entry name" value="SAM-dependent_MTases_sf"/>
</dbReference>
<evidence type="ECO:0000313" key="2">
    <source>
        <dbReference type="EMBL" id="QDU47601.1"/>
    </source>
</evidence>
<dbReference type="CDD" id="cd02440">
    <property type="entry name" value="AdoMet_MTases"/>
    <property type="match status" value="1"/>
</dbReference>
<name>A0A517ZYS6_9PLAN</name>
<dbReference type="SUPFAM" id="SSF53335">
    <property type="entry name" value="S-adenosyl-L-methionine-dependent methyltransferases"/>
    <property type="match status" value="1"/>
</dbReference>
<dbReference type="KEGG" id="sdyn:Mal52_61360"/>
<reference evidence="2 3" key="1">
    <citation type="submission" date="2019-02" db="EMBL/GenBank/DDBJ databases">
        <title>Deep-cultivation of Planctomycetes and their phenomic and genomic characterization uncovers novel biology.</title>
        <authorList>
            <person name="Wiegand S."/>
            <person name="Jogler M."/>
            <person name="Boedeker C."/>
            <person name="Pinto D."/>
            <person name="Vollmers J."/>
            <person name="Rivas-Marin E."/>
            <person name="Kohn T."/>
            <person name="Peeters S.H."/>
            <person name="Heuer A."/>
            <person name="Rast P."/>
            <person name="Oberbeckmann S."/>
            <person name="Bunk B."/>
            <person name="Jeske O."/>
            <person name="Meyerdierks A."/>
            <person name="Storesund J.E."/>
            <person name="Kallscheuer N."/>
            <person name="Luecker S."/>
            <person name="Lage O.M."/>
            <person name="Pohl T."/>
            <person name="Merkel B.J."/>
            <person name="Hornburger P."/>
            <person name="Mueller R.-W."/>
            <person name="Bruemmer F."/>
            <person name="Labrenz M."/>
            <person name="Spormann A.M."/>
            <person name="Op den Camp H."/>
            <person name="Overmann J."/>
            <person name="Amann R."/>
            <person name="Jetten M.S.M."/>
            <person name="Mascher T."/>
            <person name="Medema M.H."/>
            <person name="Devos D.P."/>
            <person name="Kaster A.-K."/>
            <person name="Ovreas L."/>
            <person name="Rohde M."/>
            <person name="Galperin M.Y."/>
            <person name="Jogler C."/>
        </authorList>
    </citation>
    <scope>NUCLEOTIDE SEQUENCE [LARGE SCALE GENOMIC DNA]</scope>
    <source>
        <strain evidence="2 3">Mal52</strain>
    </source>
</reference>
<dbReference type="Pfam" id="PF13649">
    <property type="entry name" value="Methyltransf_25"/>
    <property type="match status" value="1"/>
</dbReference>
<keyword evidence="2" id="KW-0489">Methyltransferase</keyword>
<evidence type="ECO:0000313" key="3">
    <source>
        <dbReference type="Proteomes" id="UP000319383"/>
    </source>
</evidence>
<dbReference type="Proteomes" id="UP000319383">
    <property type="component" value="Chromosome"/>
</dbReference>
<accession>A0A517ZYS6</accession>
<dbReference type="EMBL" id="CP036276">
    <property type="protein sequence ID" value="QDU47601.1"/>
    <property type="molecule type" value="Genomic_DNA"/>
</dbReference>
<gene>
    <name evidence="2" type="primary">ubiE_5</name>
    <name evidence="2" type="ORF">Mal52_61360</name>
</gene>
<evidence type="ECO:0000259" key="1">
    <source>
        <dbReference type="Pfam" id="PF13649"/>
    </source>
</evidence>
<protein>
    <submittedName>
        <fullName evidence="2">Demethylmenaquinone methyltransferase</fullName>
        <ecNumber evidence="2">2.1.1.163</ecNumber>
    </submittedName>
</protein>
<dbReference type="AlphaFoldDB" id="A0A517ZYS6"/>
<organism evidence="2 3">
    <name type="scientific">Symmachiella dynata</name>
    <dbReference type="NCBI Taxonomy" id="2527995"/>
    <lineage>
        <taxon>Bacteria</taxon>
        <taxon>Pseudomonadati</taxon>
        <taxon>Planctomycetota</taxon>
        <taxon>Planctomycetia</taxon>
        <taxon>Planctomycetales</taxon>
        <taxon>Planctomycetaceae</taxon>
        <taxon>Symmachiella</taxon>
    </lineage>
</organism>